<dbReference type="AlphaFoldDB" id="A0A0L0H5E5"/>
<dbReference type="GeneID" id="27692670"/>
<accession>A0A0L0H5E5</accession>
<reference evidence="2 3" key="1">
    <citation type="submission" date="2009-08" db="EMBL/GenBank/DDBJ databases">
        <title>The Genome Sequence of Spizellomyces punctatus strain DAOM BR117.</title>
        <authorList>
            <consortium name="The Broad Institute Genome Sequencing Platform"/>
            <person name="Russ C."/>
            <person name="Cuomo C."/>
            <person name="Shea T."/>
            <person name="Young S.K."/>
            <person name="Zeng Q."/>
            <person name="Koehrsen M."/>
            <person name="Haas B."/>
            <person name="Borodovsky M."/>
            <person name="Guigo R."/>
            <person name="Alvarado L."/>
            <person name="Berlin A."/>
            <person name="Bochicchio J."/>
            <person name="Borenstein D."/>
            <person name="Chapman S."/>
            <person name="Chen Z."/>
            <person name="Engels R."/>
            <person name="Freedman E."/>
            <person name="Gellesch M."/>
            <person name="Goldberg J."/>
            <person name="Griggs A."/>
            <person name="Gujja S."/>
            <person name="Heiman D."/>
            <person name="Hepburn T."/>
            <person name="Howarth C."/>
            <person name="Jen D."/>
            <person name="Larson L."/>
            <person name="Lewis B."/>
            <person name="Mehta T."/>
            <person name="Park D."/>
            <person name="Pearson M."/>
            <person name="Roberts A."/>
            <person name="Saif S."/>
            <person name="Shenoy N."/>
            <person name="Sisk P."/>
            <person name="Stolte C."/>
            <person name="Sykes S."/>
            <person name="Thomson T."/>
            <person name="Walk T."/>
            <person name="White J."/>
            <person name="Yandava C."/>
            <person name="Burger G."/>
            <person name="Gray M.W."/>
            <person name="Holland P.W.H."/>
            <person name="King N."/>
            <person name="Lang F.B.F."/>
            <person name="Roger A.J."/>
            <person name="Ruiz-Trillo I."/>
            <person name="Lander E."/>
            <person name="Nusbaum C."/>
        </authorList>
    </citation>
    <scope>NUCLEOTIDE SEQUENCE [LARGE SCALE GENOMIC DNA]</scope>
    <source>
        <strain evidence="2 3">DAOM BR117</strain>
    </source>
</reference>
<dbReference type="Proteomes" id="UP000053201">
    <property type="component" value="Unassembled WGS sequence"/>
</dbReference>
<proteinExistence type="predicted"/>
<keyword evidence="3" id="KW-1185">Reference proteome</keyword>
<gene>
    <name evidence="2" type="ORF">SPPG_09545</name>
</gene>
<dbReference type="EMBL" id="KQ257471">
    <property type="protein sequence ID" value="KNC96116.1"/>
    <property type="molecule type" value="Genomic_DNA"/>
</dbReference>
<evidence type="ECO:0000313" key="2">
    <source>
        <dbReference type="EMBL" id="KNC96116.1"/>
    </source>
</evidence>
<dbReference type="RefSeq" id="XP_016604156.1">
    <property type="nucleotide sequence ID" value="XM_016757720.1"/>
</dbReference>
<feature type="compositionally biased region" description="Low complexity" evidence="1">
    <location>
        <begin position="32"/>
        <end position="51"/>
    </location>
</feature>
<dbReference type="Gene3D" id="6.10.280.100">
    <property type="match status" value="1"/>
</dbReference>
<feature type="region of interest" description="Disordered" evidence="1">
    <location>
        <begin position="23"/>
        <end position="57"/>
    </location>
</feature>
<dbReference type="VEuPathDB" id="FungiDB:SPPG_09545"/>
<organism evidence="2 3">
    <name type="scientific">Spizellomyces punctatus (strain DAOM BR117)</name>
    <dbReference type="NCBI Taxonomy" id="645134"/>
    <lineage>
        <taxon>Eukaryota</taxon>
        <taxon>Fungi</taxon>
        <taxon>Fungi incertae sedis</taxon>
        <taxon>Chytridiomycota</taxon>
        <taxon>Chytridiomycota incertae sedis</taxon>
        <taxon>Chytridiomycetes</taxon>
        <taxon>Spizellomycetales</taxon>
        <taxon>Spizellomycetaceae</taxon>
        <taxon>Spizellomyces</taxon>
    </lineage>
</organism>
<dbReference type="OrthoDB" id="10351475at2759"/>
<evidence type="ECO:0000256" key="1">
    <source>
        <dbReference type="SAM" id="MobiDB-lite"/>
    </source>
</evidence>
<sequence length="92" mass="9604">MSSQSAPIVNERDRQLAAGHVFENADSSSTQSSVPTFTSASTTASSTYQSAKDTATHAYQSAKDMANTAYQSVKDAVAGNNEADPDDEIGVL</sequence>
<dbReference type="InParanoid" id="A0A0L0H5E5"/>
<protein>
    <submittedName>
        <fullName evidence="2">Uncharacterized protein</fullName>
    </submittedName>
</protein>
<evidence type="ECO:0000313" key="3">
    <source>
        <dbReference type="Proteomes" id="UP000053201"/>
    </source>
</evidence>
<name>A0A0L0H5E5_SPIPD</name>